<evidence type="ECO:0000256" key="9">
    <source>
        <dbReference type="ARBA" id="ARBA00030750"/>
    </source>
</evidence>
<dbReference type="InterPro" id="IPR042094">
    <property type="entry name" value="T2SS_GspF_sf"/>
</dbReference>
<dbReference type="InterPro" id="IPR018076">
    <property type="entry name" value="T2SS_GspF_dom"/>
</dbReference>
<reference evidence="13" key="1">
    <citation type="submission" date="2024-04" db="EMBL/GenBank/DDBJ databases">
        <title>Mariniflexile litorale, isolated from the shallow sediments of the Sea of Japan.</title>
        <authorList>
            <person name="Romanenko L."/>
            <person name="Isaeva M."/>
        </authorList>
    </citation>
    <scope>NUCLEOTIDE SEQUENCE [LARGE SCALE GENOMIC DNA]</scope>
    <source>
        <strain evidence="13">KMM 9835</strain>
    </source>
</reference>
<comment type="subcellular location">
    <subcellularLocation>
        <location evidence="2 10">Cell membrane</location>
        <topology evidence="2 10">Multi-pass membrane protein</topology>
    </subcellularLocation>
</comment>
<feature type="domain" description="Type II secretion system protein GspF" evidence="12">
    <location>
        <begin position="240"/>
        <end position="362"/>
    </location>
</feature>
<evidence type="ECO:0000256" key="5">
    <source>
        <dbReference type="ARBA" id="ARBA00022475"/>
    </source>
</evidence>
<dbReference type="GO" id="GO:0009306">
    <property type="term" value="P:protein secretion"/>
    <property type="evidence" value="ECO:0007669"/>
    <property type="project" value="InterPro"/>
</dbReference>
<feature type="transmembrane region" description="Helical" evidence="11">
    <location>
        <begin position="343"/>
        <end position="363"/>
    </location>
</feature>
<dbReference type="Proteomes" id="UP001224325">
    <property type="component" value="Chromosome"/>
</dbReference>
<comment type="function">
    <text evidence="1">Component of the type II secretion system inner membrane complex required for the energy-dependent secretion of extracellular factors such as proteases and toxins from the periplasm.</text>
</comment>
<protein>
    <recommendedName>
        <fullName evidence="9">General secretion pathway protein F</fullName>
    </recommendedName>
</protein>
<dbReference type="PRINTS" id="PR00812">
    <property type="entry name" value="BCTERIALGSPF"/>
</dbReference>
<evidence type="ECO:0000313" key="14">
    <source>
        <dbReference type="Proteomes" id="UP001224325"/>
    </source>
</evidence>
<evidence type="ECO:0000256" key="3">
    <source>
        <dbReference type="ARBA" id="ARBA00005745"/>
    </source>
</evidence>
<feature type="transmembrane region" description="Helical" evidence="11">
    <location>
        <begin position="187"/>
        <end position="204"/>
    </location>
</feature>
<evidence type="ECO:0000256" key="8">
    <source>
        <dbReference type="ARBA" id="ARBA00023136"/>
    </source>
</evidence>
<dbReference type="GO" id="GO:0005886">
    <property type="term" value="C:plasma membrane"/>
    <property type="evidence" value="ECO:0007669"/>
    <property type="project" value="UniProtKB-SubCell"/>
</dbReference>
<keyword evidence="6 10" id="KW-0812">Transmembrane</keyword>
<dbReference type="Pfam" id="PF00482">
    <property type="entry name" value="T2SSF"/>
    <property type="match status" value="2"/>
</dbReference>
<comment type="similarity">
    <text evidence="3 10">Belongs to the GSP F family.</text>
</comment>
<gene>
    <name evidence="13" type="ORF">QLS71_007910</name>
</gene>
<proteinExistence type="inferred from homology"/>
<dbReference type="Gene3D" id="1.20.81.30">
    <property type="entry name" value="Type II secretion system (T2SS), domain F"/>
    <property type="match status" value="2"/>
</dbReference>
<evidence type="ECO:0000256" key="10">
    <source>
        <dbReference type="RuleBase" id="RU003923"/>
    </source>
</evidence>
<accession>A0AAU7EK80</accession>
<feature type="domain" description="Type II secretion system protein GspF" evidence="12">
    <location>
        <begin position="38"/>
        <end position="160"/>
    </location>
</feature>
<keyword evidence="7 11" id="KW-1133">Transmembrane helix</keyword>
<dbReference type="AlphaFoldDB" id="A0AAU7EK80"/>
<evidence type="ECO:0000256" key="6">
    <source>
        <dbReference type="ARBA" id="ARBA00022692"/>
    </source>
</evidence>
<evidence type="ECO:0000256" key="7">
    <source>
        <dbReference type="ARBA" id="ARBA00022989"/>
    </source>
</evidence>
<evidence type="ECO:0000313" key="13">
    <source>
        <dbReference type="EMBL" id="XBL15930.1"/>
    </source>
</evidence>
<keyword evidence="14" id="KW-1185">Reference proteome</keyword>
<dbReference type="InterPro" id="IPR003004">
    <property type="entry name" value="GspF/PilC"/>
</dbReference>
<dbReference type="PANTHER" id="PTHR30012">
    <property type="entry name" value="GENERAL SECRETION PATHWAY PROTEIN"/>
    <property type="match status" value="1"/>
</dbReference>
<keyword evidence="8 11" id="KW-0472">Membrane</keyword>
<keyword evidence="5" id="KW-1003">Cell membrane</keyword>
<evidence type="ECO:0000256" key="11">
    <source>
        <dbReference type="SAM" id="Phobius"/>
    </source>
</evidence>
<evidence type="ECO:0000256" key="1">
    <source>
        <dbReference type="ARBA" id="ARBA00002684"/>
    </source>
</evidence>
<name>A0AAU7EK80_9FLAO</name>
<keyword evidence="4 10" id="KW-0813">Transport</keyword>
<dbReference type="KEGG" id="mlil:QLS71_007910"/>
<dbReference type="PROSITE" id="PS00874">
    <property type="entry name" value="T2SP_F"/>
    <property type="match status" value="1"/>
</dbReference>
<dbReference type="InterPro" id="IPR001992">
    <property type="entry name" value="T2SS_GspF/T4SS_PilC_CS"/>
</dbReference>
<dbReference type="PANTHER" id="PTHR30012:SF0">
    <property type="entry name" value="TYPE II SECRETION SYSTEM PROTEIN F-RELATED"/>
    <property type="match status" value="1"/>
</dbReference>
<dbReference type="RefSeq" id="WP_308993684.1">
    <property type="nucleotide sequence ID" value="NZ_CP155618.1"/>
</dbReference>
<feature type="transmembrane region" description="Helical" evidence="11">
    <location>
        <begin position="133"/>
        <end position="155"/>
    </location>
</feature>
<evidence type="ECO:0000256" key="2">
    <source>
        <dbReference type="ARBA" id="ARBA00004651"/>
    </source>
</evidence>
<sequence length="372" mass="42880">MKIDTISYKTNKKDSLKVDFNMSMPTFKNFSDKHKEDFYREFSTLIRSGVDFNQALSILTDQQKSEFVRSIYKTINDDVVKGKSLHEAIKNHKYFSPYEYYSIKIGEDTRRLPEIFDQLQKFFSRKIKMKRQVVSVLAYPIFVLFITFAVLYFMLNFVVPMFASVFQQFGKDLPEITQFVVNVSNNFNTILLIALVICVSIYVAHKVLNKNNSYQDIKSRVVLKIPYFGNLIKKIYLARFCQSFSLLLSAKTPLITSLELTEKMISFYPLKLAISQAKKDVLKGETLSNSLKKSTFFTSKIISLTSIGEQINELDTMYEGLANQYNEDVDHETKMIGTILEPLMIVIIGGIVGFIMIAMYSPIFNLSKVIQN</sequence>
<dbReference type="EMBL" id="CP155618">
    <property type="protein sequence ID" value="XBL15930.1"/>
    <property type="molecule type" value="Genomic_DNA"/>
</dbReference>
<evidence type="ECO:0000256" key="4">
    <source>
        <dbReference type="ARBA" id="ARBA00022448"/>
    </source>
</evidence>
<evidence type="ECO:0000259" key="12">
    <source>
        <dbReference type="Pfam" id="PF00482"/>
    </source>
</evidence>
<organism evidence="13 14">
    <name type="scientific">Mariniflexile litorale</name>
    <dbReference type="NCBI Taxonomy" id="3045158"/>
    <lineage>
        <taxon>Bacteria</taxon>
        <taxon>Pseudomonadati</taxon>
        <taxon>Bacteroidota</taxon>
        <taxon>Flavobacteriia</taxon>
        <taxon>Flavobacteriales</taxon>
        <taxon>Flavobacteriaceae</taxon>
        <taxon>Mariniflexile</taxon>
    </lineage>
</organism>